<sequence length="27" mass="3219">MHYAVSNFLIHSFIPFPEVYVYCTIKV</sequence>
<dbReference type="EMBL" id="GBXM01103747">
    <property type="protein sequence ID" value="JAH04830.1"/>
    <property type="molecule type" value="Transcribed_RNA"/>
</dbReference>
<reference evidence="1" key="2">
    <citation type="journal article" date="2015" name="Fish Shellfish Immunol.">
        <title>Early steps in the European eel (Anguilla anguilla)-Vibrio vulnificus interaction in the gills: Role of the RtxA13 toxin.</title>
        <authorList>
            <person name="Callol A."/>
            <person name="Pajuelo D."/>
            <person name="Ebbesson L."/>
            <person name="Teles M."/>
            <person name="MacKenzie S."/>
            <person name="Amaro C."/>
        </authorList>
    </citation>
    <scope>NUCLEOTIDE SEQUENCE</scope>
</reference>
<evidence type="ECO:0000313" key="1">
    <source>
        <dbReference type="EMBL" id="JAH04830.1"/>
    </source>
</evidence>
<organism evidence="1">
    <name type="scientific">Anguilla anguilla</name>
    <name type="common">European freshwater eel</name>
    <name type="synonym">Muraena anguilla</name>
    <dbReference type="NCBI Taxonomy" id="7936"/>
    <lineage>
        <taxon>Eukaryota</taxon>
        <taxon>Metazoa</taxon>
        <taxon>Chordata</taxon>
        <taxon>Craniata</taxon>
        <taxon>Vertebrata</taxon>
        <taxon>Euteleostomi</taxon>
        <taxon>Actinopterygii</taxon>
        <taxon>Neopterygii</taxon>
        <taxon>Teleostei</taxon>
        <taxon>Anguilliformes</taxon>
        <taxon>Anguillidae</taxon>
        <taxon>Anguilla</taxon>
    </lineage>
</organism>
<dbReference type="AlphaFoldDB" id="A0A0E9PL81"/>
<dbReference type="EMBL" id="GBXM01099005">
    <property type="protein sequence ID" value="JAH09572.1"/>
    <property type="molecule type" value="Transcribed_RNA"/>
</dbReference>
<proteinExistence type="predicted"/>
<name>A0A0E9PL81_ANGAN</name>
<accession>A0A0E9PL81</accession>
<protein>
    <submittedName>
        <fullName evidence="1">Uncharacterized protein</fullName>
    </submittedName>
</protein>
<reference evidence="1" key="1">
    <citation type="submission" date="2014-11" db="EMBL/GenBank/DDBJ databases">
        <authorList>
            <person name="Amaro Gonzalez C."/>
        </authorList>
    </citation>
    <scope>NUCLEOTIDE SEQUENCE</scope>
</reference>